<feature type="transmembrane region" description="Helical" evidence="1">
    <location>
        <begin position="142"/>
        <end position="160"/>
    </location>
</feature>
<dbReference type="EMBL" id="DSBW01000169">
    <property type="protein sequence ID" value="HED31572.1"/>
    <property type="molecule type" value="Genomic_DNA"/>
</dbReference>
<keyword evidence="1" id="KW-1133">Transmembrane helix</keyword>
<dbReference type="GO" id="GO:0004143">
    <property type="term" value="F:ATP-dependent diacylglycerol kinase activity"/>
    <property type="evidence" value="ECO:0007669"/>
    <property type="project" value="InterPro"/>
</dbReference>
<gene>
    <name evidence="2" type="ORF">ENN50_07815</name>
</gene>
<feature type="transmembrane region" description="Helical" evidence="1">
    <location>
        <begin position="43"/>
        <end position="59"/>
    </location>
</feature>
<name>A0A831SN37_PROAE</name>
<dbReference type="GO" id="GO:0016779">
    <property type="term" value="F:nucleotidyltransferase activity"/>
    <property type="evidence" value="ECO:0007669"/>
    <property type="project" value="UniProtKB-KW"/>
</dbReference>
<dbReference type="AlphaFoldDB" id="A0A831SN37"/>
<dbReference type="Proteomes" id="UP000886335">
    <property type="component" value="Unassembled WGS sequence"/>
</dbReference>
<comment type="caution">
    <text evidence="2">The sequence shown here is derived from an EMBL/GenBank/DDBJ whole genome shotgun (WGS) entry which is preliminary data.</text>
</comment>
<sequence length="223" mass="24714">MPQLKDHTDRNKAYRYEIARKLIHLSSLSIAIIYCHIERDLALMLLVPLFAGFFLVDLLKNSVPPIAAWYHATFGGMLREHELEKERLHFNGATYITLSALLLVLLFPKIIAITAFALVAVSDTVAALAGKRFGRHPIGDKTVEGSAAFLVSALLIITIIPRLHPAAGIVMAITATVTEAFSWRINGFKIDDNLTIPLVSALAGYLFYLGILQEQLPQLYFCP</sequence>
<keyword evidence="2" id="KW-0808">Transferase</keyword>
<proteinExistence type="predicted"/>
<dbReference type="PANTHER" id="PTHR31303">
    <property type="entry name" value="CTP-DEPENDENT DIACYLGLYCEROL KINASE 1"/>
    <property type="match status" value="1"/>
</dbReference>
<accession>A0A831SN37</accession>
<keyword evidence="1" id="KW-0812">Transmembrane</keyword>
<dbReference type="InterPro" id="IPR037997">
    <property type="entry name" value="Dgk1-like"/>
</dbReference>
<feature type="transmembrane region" description="Helical" evidence="1">
    <location>
        <begin position="194"/>
        <end position="211"/>
    </location>
</feature>
<protein>
    <submittedName>
        <fullName evidence="2">Phosphatidate cytidylyltransferase</fullName>
    </submittedName>
</protein>
<organism evidence="2">
    <name type="scientific">Prosthecochloris aestuarii</name>
    <dbReference type="NCBI Taxonomy" id="1102"/>
    <lineage>
        <taxon>Bacteria</taxon>
        <taxon>Pseudomonadati</taxon>
        <taxon>Chlorobiota</taxon>
        <taxon>Chlorobiia</taxon>
        <taxon>Chlorobiales</taxon>
        <taxon>Chlorobiaceae</taxon>
        <taxon>Prosthecochloris</taxon>
    </lineage>
</organism>
<evidence type="ECO:0000256" key="1">
    <source>
        <dbReference type="SAM" id="Phobius"/>
    </source>
</evidence>
<keyword evidence="2" id="KW-0548">Nucleotidyltransferase</keyword>
<keyword evidence="1" id="KW-0472">Membrane</keyword>
<dbReference type="PANTHER" id="PTHR31303:SF1">
    <property type="entry name" value="CTP-DEPENDENT DIACYLGLYCEROL KINASE 1"/>
    <property type="match status" value="1"/>
</dbReference>
<evidence type="ECO:0000313" key="2">
    <source>
        <dbReference type="EMBL" id="HED31572.1"/>
    </source>
</evidence>
<reference evidence="2" key="1">
    <citation type="journal article" date="2020" name="mSystems">
        <title>Genome- and Community-Level Interaction Insights into Carbon Utilization and Element Cycling Functions of Hydrothermarchaeota in Hydrothermal Sediment.</title>
        <authorList>
            <person name="Zhou Z."/>
            <person name="Liu Y."/>
            <person name="Xu W."/>
            <person name="Pan J."/>
            <person name="Luo Z.H."/>
            <person name="Li M."/>
        </authorList>
    </citation>
    <scope>NUCLEOTIDE SEQUENCE [LARGE SCALE GENOMIC DNA]</scope>
    <source>
        <strain evidence="2">SpSt-1181</strain>
    </source>
</reference>
<feature type="transmembrane region" description="Helical" evidence="1">
    <location>
        <begin position="166"/>
        <end position="182"/>
    </location>
</feature>